<dbReference type="InterPro" id="IPR000634">
    <property type="entry name" value="Ser/Thr_deHydtase_PyrdxlP-BS"/>
</dbReference>
<comment type="pathway">
    <text evidence="3 13">Amino-acid biosynthesis; L-isoleucine biosynthesis; 2-oxobutanoate from L-threonine: step 1/1.</text>
</comment>
<dbReference type="AlphaFoldDB" id="A0AAW9REA7"/>
<protein>
    <recommendedName>
        <fullName evidence="13">L-threonine dehydratase</fullName>
        <ecNumber evidence="13">4.3.1.19</ecNumber>
    </recommendedName>
    <alternativeName>
        <fullName evidence="13">Threonine deaminase</fullName>
    </alternativeName>
</protein>
<evidence type="ECO:0000256" key="8">
    <source>
        <dbReference type="ARBA" id="ARBA00022737"/>
    </source>
</evidence>
<comment type="similarity">
    <text evidence="4 13">Belongs to the serine/threonine dehydratase family.</text>
</comment>
<keyword evidence="9 13" id="KW-0663">Pyridoxal phosphate</keyword>
<dbReference type="PROSITE" id="PS00165">
    <property type="entry name" value="DEHYDRATASE_SER_THR"/>
    <property type="match status" value="1"/>
</dbReference>
<dbReference type="Gene3D" id="3.40.1020.10">
    <property type="entry name" value="Biosynthetic Threonine Deaminase, Domain 3"/>
    <property type="match status" value="1"/>
</dbReference>
<comment type="cofactor">
    <cofactor evidence="2 13">
        <name>pyridoxal 5'-phosphate</name>
        <dbReference type="ChEBI" id="CHEBI:597326"/>
    </cofactor>
</comment>
<reference evidence="15 16" key="1">
    <citation type="submission" date="2024-02" db="EMBL/GenBank/DDBJ databases">
        <title>A novel Wenzhouxiangellaceae bacterium, isolated from coastal sediments.</title>
        <authorList>
            <person name="Du Z.-J."/>
            <person name="Ye Y.-Q."/>
            <person name="Zhang X.-Y."/>
        </authorList>
    </citation>
    <scope>NUCLEOTIDE SEQUENCE [LARGE SCALE GENOMIC DNA]</scope>
    <source>
        <strain evidence="15 16">CH-27</strain>
    </source>
</reference>
<gene>
    <name evidence="13 15" type="primary">ilvA</name>
    <name evidence="15" type="ORF">V3330_08920</name>
</gene>
<dbReference type="InterPro" id="IPR045865">
    <property type="entry name" value="ACT-like_dom_sf"/>
</dbReference>
<evidence type="ECO:0000313" key="15">
    <source>
        <dbReference type="EMBL" id="MEJ8567744.1"/>
    </source>
</evidence>
<dbReference type="NCBIfam" id="TIGR01124">
    <property type="entry name" value="ilvA_2Cterm"/>
    <property type="match status" value="1"/>
</dbReference>
<comment type="catalytic activity">
    <reaction evidence="1 13">
        <text>L-threonine = 2-oxobutanoate + NH4(+)</text>
        <dbReference type="Rhea" id="RHEA:22108"/>
        <dbReference type="ChEBI" id="CHEBI:16763"/>
        <dbReference type="ChEBI" id="CHEBI:28938"/>
        <dbReference type="ChEBI" id="CHEBI:57926"/>
        <dbReference type="EC" id="4.3.1.19"/>
    </reaction>
</comment>
<dbReference type="InterPro" id="IPR038110">
    <property type="entry name" value="TD_ACT-like_sf"/>
</dbReference>
<comment type="subunit">
    <text evidence="5 13">Homotetramer.</text>
</comment>
<dbReference type="Pfam" id="PF00585">
    <property type="entry name" value="Thr_dehydrat_C"/>
    <property type="match status" value="2"/>
</dbReference>
<dbReference type="FunFam" id="3.40.1020.10:FF:000001">
    <property type="entry name" value="L-threonine dehydratase"/>
    <property type="match status" value="1"/>
</dbReference>
<name>A0AAW9REA7_9GAMM</name>
<dbReference type="GO" id="GO:0006567">
    <property type="term" value="P:L-threonine catabolic process"/>
    <property type="evidence" value="ECO:0007669"/>
    <property type="project" value="TreeGrafter"/>
</dbReference>
<sequence>MFDRYLPAVLQCRLEDLVQETPVQPMPQFSDRLGLEVLVKREDLQPVFSFKLRGAYTKLKTLTEAQRRNGVVCASAGNHAQGVAMAARHLGIDAVVVMPAVTPEIKVSAVRKMGATVEIKGSDFDTACAYATELAEREGRAFIHPYDDADVICGQATIALELIRQAGRPIDYLFIPVGGGGLAAGVAMVARYLQPDIRIFGVEATESASMDAALQAGEPVTLDSVGHFAEGAAVRRVGDTTYAICAQMLDGIVTVDSDEMCAAVQDVYEDTRAIAEPAGVLAFAGMKRYFAEHPEAQGVSAGILSGANVNFARLRHIAERAAVGEETEALLAVTLPERPASLLGFCQLIGERGITEFNYRFADPAEAHIFVGIALKGGIAEKDEIIALLEENGYAVTDLSTNQMARLHIRHMVGGRADVPNERMLRFEFPERPGALLTFLEGMHSDWNISLFHYRNYGAEYGRVLMGIQVPEEDEVEFQRFLKATGYPYKLEGDNLAYRMFVGPPGAASN</sequence>
<feature type="domain" description="ACT-like" evidence="14">
    <location>
        <begin position="423"/>
        <end position="494"/>
    </location>
</feature>
<dbReference type="CDD" id="cd04906">
    <property type="entry name" value="ACT_ThrD-I_1"/>
    <property type="match status" value="1"/>
</dbReference>
<dbReference type="PANTHER" id="PTHR48078:SF11">
    <property type="entry name" value="THREONINE DEHYDRATASE, MITOCHONDRIAL"/>
    <property type="match status" value="1"/>
</dbReference>
<dbReference type="EMBL" id="JAZHOG010000005">
    <property type="protein sequence ID" value="MEJ8567744.1"/>
    <property type="molecule type" value="Genomic_DNA"/>
</dbReference>
<evidence type="ECO:0000256" key="6">
    <source>
        <dbReference type="ARBA" id="ARBA00022605"/>
    </source>
</evidence>
<dbReference type="FunFam" id="3.40.50.1100:FF:000005">
    <property type="entry name" value="Threonine dehydratase catabolic"/>
    <property type="match status" value="1"/>
</dbReference>
<evidence type="ECO:0000256" key="5">
    <source>
        <dbReference type="ARBA" id="ARBA00011881"/>
    </source>
</evidence>
<proteinExistence type="inferred from homology"/>
<evidence type="ECO:0000256" key="7">
    <source>
        <dbReference type="ARBA" id="ARBA00022624"/>
    </source>
</evidence>
<keyword evidence="10 13" id="KW-0456">Lyase</keyword>
<evidence type="ECO:0000256" key="3">
    <source>
        <dbReference type="ARBA" id="ARBA00004810"/>
    </source>
</evidence>
<dbReference type="GO" id="GO:0004794">
    <property type="term" value="F:threonine deaminase activity"/>
    <property type="evidence" value="ECO:0007669"/>
    <property type="project" value="UniProtKB-UniRule"/>
</dbReference>
<evidence type="ECO:0000256" key="9">
    <source>
        <dbReference type="ARBA" id="ARBA00022898"/>
    </source>
</evidence>
<accession>A0AAW9REA7</accession>
<evidence type="ECO:0000256" key="12">
    <source>
        <dbReference type="ARBA" id="ARBA00025527"/>
    </source>
</evidence>
<keyword evidence="16" id="KW-1185">Reference proteome</keyword>
<evidence type="ECO:0000256" key="1">
    <source>
        <dbReference type="ARBA" id="ARBA00001274"/>
    </source>
</evidence>
<dbReference type="Pfam" id="PF00291">
    <property type="entry name" value="PALP"/>
    <property type="match status" value="1"/>
</dbReference>
<dbReference type="SUPFAM" id="SSF53686">
    <property type="entry name" value="Tryptophan synthase beta subunit-like PLP-dependent enzymes"/>
    <property type="match status" value="1"/>
</dbReference>
<feature type="domain" description="ACT-like" evidence="14">
    <location>
        <begin position="329"/>
        <end position="401"/>
    </location>
</feature>
<comment type="function">
    <text evidence="12 13">Catalyzes the anaerobic formation of alpha-ketobutyrate and ammonia from threonine in a two-step reaction. The first step involved a dehydration of threonine and a production of enamine intermediates (aminocrotonate), which tautomerizes to its imine form (iminobutyrate). Both intermediates are unstable and short-lived. The second step is the nonenzymatic hydrolysis of the enamine/imine intermediates to form 2-ketobutyrate and free ammonia. In the low water environment of the cell, the second step is accelerated by RidA.</text>
</comment>
<dbReference type="NCBIfam" id="NF006674">
    <property type="entry name" value="PRK09224.1"/>
    <property type="match status" value="1"/>
</dbReference>
<keyword evidence="11 13" id="KW-0100">Branched-chain amino acid biosynthesis</keyword>
<keyword evidence="8" id="KW-0677">Repeat</keyword>
<dbReference type="InterPro" id="IPR001721">
    <property type="entry name" value="TD_ACT-like"/>
</dbReference>
<evidence type="ECO:0000256" key="11">
    <source>
        <dbReference type="ARBA" id="ARBA00023304"/>
    </source>
</evidence>
<dbReference type="GO" id="GO:0003941">
    <property type="term" value="F:L-serine ammonia-lyase activity"/>
    <property type="evidence" value="ECO:0007669"/>
    <property type="project" value="TreeGrafter"/>
</dbReference>
<dbReference type="InterPro" id="IPR036052">
    <property type="entry name" value="TrpB-like_PALP_sf"/>
</dbReference>
<dbReference type="InterPro" id="IPR001926">
    <property type="entry name" value="TrpB-like_PALP"/>
</dbReference>
<evidence type="ECO:0000256" key="13">
    <source>
        <dbReference type="RuleBase" id="RU362012"/>
    </source>
</evidence>
<keyword evidence="6 13" id="KW-0028">Amino-acid biosynthesis</keyword>
<dbReference type="EC" id="4.3.1.19" evidence="13"/>
<dbReference type="SUPFAM" id="SSF55021">
    <property type="entry name" value="ACT-like"/>
    <property type="match status" value="1"/>
</dbReference>
<dbReference type="InterPro" id="IPR005787">
    <property type="entry name" value="Thr_deHydtase_biosynth"/>
</dbReference>
<evidence type="ECO:0000256" key="2">
    <source>
        <dbReference type="ARBA" id="ARBA00001933"/>
    </source>
</evidence>
<evidence type="ECO:0000256" key="4">
    <source>
        <dbReference type="ARBA" id="ARBA00010869"/>
    </source>
</evidence>
<evidence type="ECO:0000313" key="16">
    <source>
        <dbReference type="Proteomes" id="UP001359886"/>
    </source>
</evidence>
<dbReference type="GO" id="GO:0030170">
    <property type="term" value="F:pyridoxal phosphate binding"/>
    <property type="evidence" value="ECO:0007669"/>
    <property type="project" value="InterPro"/>
</dbReference>
<evidence type="ECO:0000259" key="14">
    <source>
        <dbReference type="PROSITE" id="PS51672"/>
    </source>
</evidence>
<dbReference type="GO" id="GO:0009097">
    <property type="term" value="P:isoleucine biosynthetic process"/>
    <property type="evidence" value="ECO:0007669"/>
    <property type="project" value="UniProtKB-UniRule"/>
</dbReference>
<dbReference type="GO" id="GO:0006565">
    <property type="term" value="P:L-serine catabolic process"/>
    <property type="evidence" value="ECO:0007669"/>
    <property type="project" value="TreeGrafter"/>
</dbReference>
<dbReference type="Gene3D" id="3.40.50.1100">
    <property type="match status" value="2"/>
</dbReference>
<dbReference type="CDD" id="cd04907">
    <property type="entry name" value="ACT_ThrD-I_2"/>
    <property type="match status" value="1"/>
</dbReference>
<evidence type="ECO:0000256" key="10">
    <source>
        <dbReference type="ARBA" id="ARBA00023239"/>
    </source>
</evidence>
<dbReference type="PANTHER" id="PTHR48078">
    <property type="entry name" value="THREONINE DEHYDRATASE, MITOCHONDRIAL-RELATED"/>
    <property type="match status" value="1"/>
</dbReference>
<dbReference type="InterPro" id="IPR050147">
    <property type="entry name" value="Ser/Thr_Dehydratase"/>
</dbReference>
<dbReference type="Proteomes" id="UP001359886">
    <property type="component" value="Unassembled WGS sequence"/>
</dbReference>
<comment type="caution">
    <text evidence="15">The sequence shown here is derived from an EMBL/GenBank/DDBJ whole genome shotgun (WGS) entry which is preliminary data.</text>
</comment>
<keyword evidence="7 13" id="KW-0412">Isoleucine biosynthesis</keyword>
<dbReference type="PROSITE" id="PS51672">
    <property type="entry name" value="ACT_LIKE"/>
    <property type="match status" value="2"/>
</dbReference>
<organism evidence="15 16">
    <name type="scientific">Elongatibacter sediminis</name>
    <dbReference type="NCBI Taxonomy" id="3119006"/>
    <lineage>
        <taxon>Bacteria</taxon>
        <taxon>Pseudomonadati</taxon>
        <taxon>Pseudomonadota</taxon>
        <taxon>Gammaproteobacteria</taxon>
        <taxon>Chromatiales</taxon>
        <taxon>Wenzhouxiangellaceae</taxon>
        <taxon>Elongatibacter</taxon>
    </lineage>
</organism>
<dbReference type="CDD" id="cd01562">
    <property type="entry name" value="Thr-dehyd"/>
    <property type="match status" value="1"/>
</dbReference>